<proteinExistence type="predicted"/>
<dbReference type="AlphaFoldDB" id="A0AB73H2Q2"/>
<gene>
    <name evidence="1" type="ORF">FHR65_003925</name>
</gene>
<sequence>MSHLGFSNATALQAHLLATVRRLLPLAESRAEDMDGAADESIEAAVLARRASGVVAVAHEILEELKDQTRGMAWKPRAGDHVWYPGDGYTPPGHYVVMPVVGASPASEGHIEITPAFDVGEVIKVLPSEIELLVQPAAGILGEPTLTVQPVTEPNAVPRFVASLPDDGDAIAIEVGESVIKLQRVNDDLLVTRHDKGRESHAINSFHIGEPFIDAIGARP</sequence>
<protein>
    <recommendedName>
        <fullName evidence="2">Phage-related baseplate assembly protein</fullName>
    </recommendedName>
</protein>
<dbReference type="EMBL" id="JACIIQ010000022">
    <property type="protein sequence ID" value="MBB5672327.1"/>
    <property type="molecule type" value="Genomic_DNA"/>
</dbReference>
<evidence type="ECO:0008006" key="2">
    <source>
        <dbReference type="Google" id="ProtNLM"/>
    </source>
</evidence>
<dbReference type="RefSeq" id="WP_184578639.1">
    <property type="nucleotide sequence ID" value="NZ_JACIIQ010000022.1"/>
</dbReference>
<evidence type="ECO:0000313" key="1">
    <source>
        <dbReference type="EMBL" id="MBB5672327.1"/>
    </source>
</evidence>
<accession>A0AB73H2Q2</accession>
<name>A0AB73H2Q2_9XANT</name>
<reference evidence="1" key="1">
    <citation type="submission" date="2020-08" db="EMBL/GenBank/DDBJ databases">
        <title>Studying the diversity of plant-associated saprophytic bacteria and their role in host health and plant-pathogen interactions.</title>
        <authorList>
            <person name="Potnis N."/>
        </authorList>
    </citation>
    <scope>NUCLEOTIDE SEQUENCE</scope>
    <source>
        <strain evidence="1">F21</strain>
    </source>
</reference>
<comment type="caution">
    <text evidence="1">The sequence shown here is derived from an EMBL/GenBank/DDBJ whole genome shotgun (WGS) entry which is preliminary data.</text>
</comment>
<organism evidence="1">
    <name type="scientific">Xanthomonas arboricola</name>
    <dbReference type="NCBI Taxonomy" id="56448"/>
    <lineage>
        <taxon>Bacteria</taxon>
        <taxon>Pseudomonadati</taxon>
        <taxon>Pseudomonadota</taxon>
        <taxon>Gammaproteobacteria</taxon>
        <taxon>Lysobacterales</taxon>
        <taxon>Lysobacteraceae</taxon>
        <taxon>Xanthomonas</taxon>
    </lineage>
</organism>
<dbReference type="Proteomes" id="UP000528595">
    <property type="component" value="Unassembled WGS sequence"/>
</dbReference>